<proteinExistence type="predicted"/>
<dbReference type="Proteomes" id="UP001438008">
    <property type="component" value="Unassembled WGS sequence"/>
</dbReference>
<evidence type="ECO:0000313" key="1">
    <source>
        <dbReference type="EMBL" id="MEQ2471732.1"/>
    </source>
</evidence>
<comment type="caution">
    <text evidence="1">The sequence shown here is derived from an EMBL/GenBank/DDBJ whole genome shotgun (WGS) entry which is preliminary data.</text>
</comment>
<keyword evidence="2" id="KW-1185">Reference proteome</keyword>
<sequence length="106" mass="12079">MQHTCKLALAQMRMTDSVEENLQKSLVFCDEAADSDLLFFPEIQLSPFFPQYEKQNADRWCMRESAPELWALAEKAVEQKLYLSPNVYLEQDGKTATCPKACVPAS</sequence>
<gene>
    <name evidence="1" type="ORF">WMO29_04400</name>
</gene>
<dbReference type="SUPFAM" id="SSF56317">
    <property type="entry name" value="Carbon-nitrogen hydrolase"/>
    <property type="match status" value="1"/>
</dbReference>
<dbReference type="EMBL" id="JBBMFE010000003">
    <property type="protein sequence ID" value="MEQ2471732.1"/>
    <property type="molecule type" value="Genomic_DNA"/>
</dbReference>
<protein>
    <recommendedName>
        <fullName evidence="3">CN hydrolase domain-containing protein</fullName>
    </recommendedName>
</protein>
<accession>A0ABV1FEC7</accession>
<dbReference type="InterPro" id="IPR036526">
    <property type="entry name" value="C-N_Hydrolase_sf"/>
</dbReference>
<organism evidence="1 2">
    <name type="scientific">Laedolimicola intestinihominis</name>
    <dbReference type="NCBI Taxonomy" id="3133166"/>
    <lineage>
        <taxon>Bacteria</taxon>
        <taxon>Bacillati</taxon>
        <taxon>Bacillota</taxon>
        <taxon>Clostridia</taxon>
        <taxon>Lachnospirales</taxon>
        <taxon>Lachnospiraceae</taxon>
        <taxon>Laedolimicola</taxon>
    </lineage>
</organism>
<evidence type="ECO:0008006" key="3">
    <source>
        <dbReference type="Google" id="ProtNLM"/>
    </source>
</evidence>
<dbReference type="Gene3D" id="3.60.110.10">
    <property type="entry name" value="Carbon-nitrogen hydrolase"/>
    <property type="match status" value="1"/>
</dbReference>
<dbReference type="RefSeq" id="WP_349163923.1">
    <property type="nucleotide sequence ID" value="NZ_JBBMFE010000003.1"/>
</dbReference>
<name>A0ABV1FEC7_9FIRM</name>
<reference evidence="1 2" key="1">
    <citation type="submission" date="2024-03" db="EMBL/GenBank/DDBJ databases">
        <title>Human intestinal bacterial collection.</title>
        <authorList>
            <person name="Pauvert C."/>
            <person name="Hitch T.C.A."/>
            <person name="Clavel T."/>
        </authorList>
    </citation>
    <scope>NUCLEOTIDE SEQUENCE [LARGE SCALE GENOMIC DNA]</scope>
    <source>
        <strain evidence="1 2">CLA-AA-H132</strain>
    </source>
</reference>
<evidence type="ECO:0000313" key="2">
    <source>
        <dbReference type="Proteomes" id="UP001438008"/>
    </source>
</evidence>